<dbReference type="GO" id="GO:2001136">
    <property type="term" value="P:negative regulation of endocytic recycling"/>
    <property type="evidence" value="ECO:0007669"/>
    <property type="project" value="TreeGrafter"/>
</dbReference>
<feature type="non-terminal residue" evidence="2">
    <location>
        <position position="201"/>
    </location>
</feature>
<dbReference type="SMART" id="SM00324">
    <property type="entry name" value="RhoGAP"/>
    <property type="match status" value="1"/>
</dbReference>
<evidence type="ECO:0000313" key="2">
    <source>
        <dbReference type="EMBL" id="CAF4958066.1"/>
    </source>
</evidence>
<dbReference type="EMBL" id="CAJOBR010023939">
    <property type="protein sequence ID" value="CAF4958066.1"/>
    <property type="molecule type" value="Genomic_DNA"/>
</dbReference>
<comment type="caution">
    <text evidence="2">The sequence shown here is derived from an EMBL/GenBank/DDBJ whole genome shotgun (WGS) entry which is preliminary data.</text>
</comment>
<reference evidence="2" key="1">
    <citation type="submission" date="2021-02" db="EMBL/GenBank/DDBJ databases">
        <authorList>
            <person name="Nowell W R."/>
        </authorList>
    </citation>
    <scope>NUCLEOTIDE SEQUENCE</scope>
</reference>
<dbReference type="PANTHER" id="PTHR45808">
    <property type="entry name" value="RHO GTPASE-ACTIVATING PROTEIN 68F"/>
    <property type="match status" value="1"/>
</dbReference>
<dbReference type="GO" id="GO:0005737">
    <property type="term" value="C:cytoplasm"/>
    <property type="evidence" value="ECO:0007669"/>
    <property type="project" value="TreeGrafter"/>
</dbReference>
<sequence>KFTIFIKYSCDPVGPLEISKNQTRPTTKFHVSLQFILENEPGEVIPLVVRQTIDFIKNFGLNEPGIFRRSALVSLTKQVQTKYNEGQPVVFEQYGDVHLAACILKTFLRDLSEPLMTYRLYPELLGLSALKRPDQVDIIRDLIVEKLPTQNYNVLKYLIEFLNLASNYSNTNLMTTSNLAIVFGPNLAWAEDVQMNSLANY</sequence>
<dbReference type="GO" id="GO:0005096">
    <property type="term" value="F:GTPase activator activity"/>
    <property type="evidence" value="ECO:0007669"/>
    <property type="project" value="TreeGrafter"/>
</dbReference>
<evidence type="ECO:0000259" key="1">
    <source>
        <dbReference type="PROSITE" id="PS50238"/>
    </source>
</evidence>
<feature type="domain" description="Rho-GAP" evidence="1">
    <location>
        <begin position="31"/>
        <end position="201"/>
    </location>
</feature>
<dbReference type="GO" id="GO:0007264">
    <property type="term" value="P:small GTPase-mediated signal transduction"/>
    <property type="evidence" value="ECO:0007669"/>
    <property type="project" value="TreeGrafter"/>
</dbReference>
<accession>A0A821YFN0</accession>
<organism evidence="2 3">
    <name type="scientific">Rotaria socialis</name>
    <dbReference type="NCBI Taxonomy" id="392032"/>
    <lineage>
        <taxon>Eukaryota</taxon>
        <taxon>Metazoa</taxon>
        <taxon>Spiralia</taxon>
        <taxon>Gnathifera</taxon>
        <taxon>Rotifera</taxon>
        <taxon>Eurotatoria</taxon>
        <taxon>Bdelloidea</taxon>
        <taxon>Philodinida</taxon>
        <taxon>Philodinidae</taxon>
        <taxon>Rotaria</taxon>
    </lineage>
</organism>
<dbReference type="InterPro" id="IPR000198">
    <property type="entry name" value="RhoGAP_dom"/>
</dbReference>
<proteinExistence type="predicted"/>
<feature type="non-terminal residue" evidence="2">
    <location>
        <position position="1"/>
    </location>
</feature>
<name>A0A821YFN0_9BILA</name>
<gene>
    <name evidence="2" type="ORF">QYT958_LOCUS34022</name>
</gene>
<dbReference type="Gene3D" id="1.10.555.10">
    <property type="entry name" value="Rho GTPase activation protein"/>
    <property type="match status" value="1"/>
</dbReference>
<dbReference type="AlphaFoldDB" id="A0A821YFN0"/>
<dbReference type="Proteomes" id="UP000663848">
    <property type="component" value="Unassembled WGS sequence"/>
</dbReference>
<dbReference type="SUPFAM" id="SSF48350">
    <property type="entry name" value="GTPase activation domain, GAP"/>
    <property type="match status" value="1"/>
</dbReference>
<evidence type="ECO:0000313" key="3">
    <source>
        <dbReference type="Proteomes" id="UP000663848"/>
    </source>
</evidence>
<dbReference type="Pfam" id="PF00620">
    <property type="entry name" value="RhoGAP"/>
    <property type="match status" value="1"/>
</dbReference>
<protein>
    <recommendedName>
        <fullName evidence="1">Rho-GAP domain-containing protein</fullName>
    </recommendedName>
</protein>
<dbReference type="PROSITE" id="PS50238">
    <property type="entry name" value="RHOGAP"/>
    <property type="match status" value="1"/>
</dbReference>
<dbReference type="PANTHER" id="PTHR45808:SF2">
    <property type="entry name" value="RHO GTPASE-ACTIVATING PROTEIN 68F"/>
    <property type="match status" value="1"/>
</dbReference>
<dbReference type="InterPro" id="IPR008936">
    <property type="entry name" value="Rho_GTPase_activation_prot"/>
</dbReference>